<evidence type="ECO:0000259" key="4">
    <source>
        <dbReference type="PROSITE" id="PS51387"/>
    </source>
</evidence>
<dbReference type="InterPro" id="IPR036683">
    <property type="entry name" value="CO_DH_flav_C_dom_sf"/>
</dbReference>
<gene>
    <name evidence="5" type="ORF">BKA19_0624</name>
</gene>
<protein>
    <submittedName>
        <fullName evidence="5">Carbon-monoxide dehydrogenase medium subunit</fullName>
    </submittedName>
</protein>
<feature type="domain" description="FAD-binding PCMH-type" evidence="4">
    <location>
        <begin position="1"/>
        <end position="172"/>
    </location>
</feature>
<organism evidence="5 6">
    <name type="scientific">Blastococcus saxobsidens</name>
    <dbReference type="NCBI Taxonomy" id="138336"/>
    <lineage>
        <taxon>Bacteria</taxon>
        <taxon>Bacillati</taxon>
        <taxon>Actinomycetota</taxon>
        <taxon>Actinomycetes</taxon>
        <taxon>Geodermatophilales</taxon>
        <taxon>Geodermatophilaceae</taxon>
        <taxon>Blastococcus</taxon>
    </lineage>
</organism>
<reference evidence="5 6" key="1">
    <citation type="submission" date="2019-02" db="EMBL/GenBank/DDBJ databases">
        <title>Sequencing the genomes of 1000 actinobacteria strains.</title>
        <authorList>
            <person name="Klenk H.-P."/>
        </authorList>
    </citation>
    <scope>NUCLEOTIDE SEQUENCE [LARGE SCALE GENOMIC DNA]</scope>
    <source>
        <strain evidence="5 6">DSM 44509</strain>
    </source>
</reference>
<dbReference type="PANTHER" id="PTHR42659">
    <property type="entry name" value="XANTHINE DEHYDROGENASE SUBUNIT C-RELATED"/>
    <property type="match status" value="1"/>
</dbReference>
<keyword evidence="6" id="KW-1185">Reference proteome</keyword>
<dbReference type="InterPro" id="IPR002346">
    <property type="entry name" value="Mopterin_DH_FAD-bd"/>
</dbReference>
<dbReference type="SUPFAM" id="SSF56176">
    <property type="entry name" value="FAD-binding/transporter-associated domain-like"/>
    <property type="match status" value="1"/>
</dbReference>
<dbReference type="GO" id="GO:0016491">
    <property type="term" value="F:oxidoreductase activity"/>
    <property type="evidence" value="ECO:0007669"/>
    <property type="project" value="UniProtKB-KW"/>
</dbReference>
<dbReference type="InterPro" id="IPR051312">
    <property type="entry name" value="Diverse_Substr_Oxidored"/>
</dbReference>
<dbReference type="PROSITE" id="PS51387">
    <property type="entry name" value="FAD_PCMH"/>
    <property type="match status" value="1"/>
</dbReference>
<dbReference type="InterPro" id="IPR016167">
    <property type="entry name" value="FAD-bd_PCMH_sub1"/>
</dbReference>
<dbReference type="Proteomes" id="UP000292507">
    <property type="component" value="Unassembled WGS sequence"/>
</dbReference>
<accession>A0A4Q7Y2E6</accession>
<dbReference type="Gene3D" id="3.30.390.50">
    <property type="entry name" value="CO dehydrogenase flavoprotein, C-terminal domain"/>
    <property type="match status" value="1"/>
</dbReference>
<keyword evidence="3" id="KW-0560">Oxidoreductase</keyword>
<dbReference type="InterPro" id="IPR005107">
    <property type="entry name" value="CO_DH_flav_C"/>
</dbReference>
<dbReference type="GO" id="GO:0071949">
    <property type="term" value="F:FAD binding"/>
    <property type="evidence" value="ECO:0007669"/>
    <property type="project" value="InterPro"/>
</dbReference>
<dbReference type="Gene3D" id="3.30.43.10">
    <property type="entry name" value="Uridine Diphospho-n-acetylenolpyruvylglucosamine Reductase, domain 2"/>
    <property type="match status" value="1"/>
</dbReference>
<dbReference type="InterPro" id="IPR016169">
    <property type="entry name" value="FAD-bd_PCMH_sub2"/>
</dbReference>
<keyword evidence="2" id="KW-0274">FAD</keyword>
<evidence type="ECO:0000256" key="3">
    <source>
        <dbReference type="ARBA" id="ARBA00023002"/>
    </source>
</evidence>
<dbReference type="RefSeq" id="WP_130504149.1">
    <property type="nucleotide sequence ID" value="NZ_POQT01000015.1"/>
</dbReference>
<keyword evidence="1" id="KW-0285">Flavoprotein</keyword>
<dbReference type="Gene3D" id="3.30.465.10">
    <property type="match status" value="1"/>
</dbReference>
<sequence length="263" mass="28074">MADFELRRPTSVAEAVEHLAEGGLPYCGGTELIPVMQLGLMAPDILVDLKRIEPLGGIREDAAEIVLGARVTHDETAASPLVRRHARVLAEATSRLGNARVRATGTLAGNICFAEPRSDVLTALLALEARVDLRSATDSRTVDVADFVEGPFATVRQEEELLEAIRIPVRASRSSYIRFQPGEYPTVTVAAVQGDGGCRVVVGAVGEIPGVFTFPSAEDVDAAEIAAQVDVTEDLGGREDYKRHVTEVFVRRAMAQLAEGSAA</sequence>
<evidence type="ECO:0000256" key="2">
    <source>
        <dbReference type="ARBA" id="ARBA00022827"/>
    </source>
</evidence>
<proteinExistence type="predicted"/>
<evidence type="ECO:0000313" key="5">
    <source>
        <dbReference type="EMBL" id="RZU30987.1"/>
    </source>
</evidence>
<dbReference type="SMART" id="SM01092">
    <property type="entry name" value="CO_deh_flav_C"/>
    <property type="match status" value="1"/>
</dbReference>
<dbReference type="PANTHER" id="PTHR42659:SF2">
    <property type="entry name" value="XANTHINE DEHYDROGENASE SUBUNIT C-RELATED"/>
    <property type="match status" value="1"/>
</dbReference>
<dbReference type="OrthoDB" id="9793944at2"/>
<dbReference type="InterPro" id="IPR036318">
    <property type="entry name" value="FAD-bd_PCMH-like_sf"/>
</dbReference>
<dbReference type="EMBL" id="SHKV01000001">
    <property type="protein sequence ID" value="RZU30987.1"/>
    <property type="molecule type" value="Genomic_DNA"/>
</dbReference>
<dbReference type="SUPFAM" id="SSF55447">
    <property type="entry name" value="CO dehydrogenase flavoprotein C-terminal domain-like"/>
    <property type="match status" value="1"/>
</dbReference>
<comment type="caution">
    <text evidence="5">The sequence shown here is derived from an EMBL/GenBank/DDBJ whole genome shotgun (WGS) entry which is preliminary data.</text>
</comment>
<dbReference type="Pfam" id="PF00941">
    <property type="entry name" value="FAD_binding_5"/>
    <property type="match status" value="1"/>
</dbReference>
<dbReference type="InterPro" id="IPR016166">
    <property type="entry name" value="FAD-bd_PCMH"/>
</dbReference>
<name>A0A4Q7Y2E6_9ACTN</name>
<dbReference type="AlphaFoldDB" id="A0A4Q7Y2E6"/>
<evidence type="ECO:0000313" key="6">
    <source>
        <dbReference type="Proteomes" id="UP000292507"/>
    </source>
</evidence>
<evidence type="ECO:0000256" key="1">
    <source>
        <dbReference type="ARBA" id="ARBA00022630"/>
    </source>
</evidence>